<accession>A0AA42S4S3</accession>
<keyword evidence="2" id="KW-0378">Hydrolase</keyword>
<dbReference type="GO" id="GO:0016020">
    <property type="term" value="C:membrane"/>
    <property type="evidence" value="ECO:0007669"/>
    <property type="project" value="TreeGrafter"/>
</dbReference>
<dbReference type="PRINTS" id="PR00412">
    <property type="entry name" value="EPOXHYDRLASE"/>
</dbReference>
<dbReference type="Proteomes" id="UP001161094">
    <property type="component" value="Unassembled WGS sequence"/>
</dbReference>
<evidence type="ECO:0000313" key="3">
    <source>
        <dbReference type="Proteomes" id="UP001161094"/>
    </source>
</evidence>
<dbReference type="InterPro" id="IPR000073">
    <property type="entry name" value="AB_hydrolase_1"/>
</dbReference>
<evidence type="ECO:0000259" key="1">
    <source>
        <dbReference type="Pfam" id="PF00561"/>
    </source>
</evidence>
<dbReference type="GO" id="GO:0016787">
    <property type="term" value="F:hydrolase activity"/>
    <property type="evidence" value="ECO:0007669"/>
    <property type="project" value="UniProtKB-KW"/>
</dbReference>
<feature type="domain" description="AB hydrolase-1" evidence="1">
    <location>
        <begin position="20"/>
        <end position="246"/>
    </location>
</feature>
<dbReference type="AlphaFoldDB" id="A0AA42S4S3"/>
<evidence type="ECO:0000313" key="2">
    <source>
        <dbReference type="EMBL" id="MDH0737351.1"/>
    </source>
</evidence>
<sequence>MSSKIINGLWVEDTGNGKDAVLAIHGLGGSSNFWGPVMPAFGERRVLRPDLAGAARSAEAPDGLSVDLHVAALIGVLDDADLQSVDVVAHSMGTIIAQHLAVRHPTRVRSLALFGPLTAPADAAREATRNRAGLARSGVAAMQEIADAICKAATSAQTKAERPAALALIRESIMRQPPEGYARNCEALAEAVAAEVESLTIPALLVTGDEDGVGTPAGTAALAERLRTRNTFVLEGCGHWTTYEKPLECLRILTDFYKP</sequence>
<dbReference type="InterPro" id="IPR050266">
    <property type="entry name" value="AB_hydrolase_sf"/>
</dbReference>
<dbReference type="PANTHER" id="PTHR43798:SF33">
    <property type="entry name" value="HYDROLASE, PUTATIVE (AFU_ORTHOLOGUE AFUA_2G14860)-RELATED"/>
    <property type="match status" value="1"/>
</dbReference>
<dbReference type="Pfam" id="PF00561">
    <property type="entry name" value="Abhydrolase_1"/>
    <property type="match status" value="1"/>
</dbReference>
<name>A0AA42S4S3_9BURK</name>
<dbReference type="PRINTS" id="PR00111">
    <property type="entry name" value="ABHYDROLASE"/>
</dbReference>
<organism evidence="2 3">
    <name type="scientific">Achromobacter spanius</name>
    <dbReference type="NCBI Taxonomy" id="217203"/>
    <lineage>
        <taxon>Bacteria</taxon>
        <taxon>Pseudomonadati</taxon>
        <taxon>Pseudomonadota</taxon>
        <taxon>Betaproteobacteria</taxon>
        <taxon>Burkholderiales</taxon>
        <taxon>Alcaligenaceae</taxon>
        <taxon>Achromobacter</taxon>
    </lineage>
</organism>
<dbReference type="RefSeq" id="WP_279995846.1">
    <property type="nucleotide sequence ID" value="NZ_JAOCDZ010000010.1"/>
</dbReference>
<dbReference type="InterPro" id="IPR029058">
    <property type="entry name" value="AB_hydrolase_fold"/>
</dbReference>
<reference evidence="2" key="1">
    <citation type="submission" date="2022-09" db="EMBL/GenBank/DDBJ databases">
        <title>Intensive care unit water sources are persistently colonized with multi-drug resistant bacteria and are the site of extensive horizontal gene transfer of antibiotic resistance genes.</title>
        <authorList>
            <person name="Diorio-Toth L."/>
        </authorList>
    </citation>
    <scope>NUCLEOTIDE SEQUENCE</scope>
    <source>
        <strain evidence="2">GD03843</strain>
    </source>
</reference>
<dbReference type="PANTHER" id="PTHR43798">
    <property type="entry name" value="MONOACYLGLYCEROL LIPASE"/>
    <property type="match status" value="1"/>
</dbReference>
<dbReference type="EMBL" id="JAOCDZ010000010">
    <property type="protein sequence ID" value="MDH0737351.1"/>
    <property type="molecule type" value="Genomic_DNA"/>
</dbReference>
<dbReference type="InterPro" id="IPR000639">
    <property type="entry name" value="Epox_hydrolase-like"/>
</dbReference>
<dbReference type="SUPFAM" id="SSF53474">
    <property type="entry name" value="alpha/beta-Hydrolases"/>
    <property type="match status" value="1"/>
</dbReference>
<proteinExistence type="predicted"/>
<gene>
    <name evidence="2" type="ORF">N5D93_16180</name>
</gene>
<dbReference type="Gene3D" id="3.40.50.1820">
    <property type="entry name" value="alpha/beta hydrolase"/>
    <property type="match status" value="1"/>
</dbReference>
<protein>
    <submittedName>
        <fullName evidence="2">Alpha/beta hydrolase</fullName>
    </submittedName>
</protein>
<comment type="caution">
    <text evidence="2">The sequence shown here is derived from an EMBL/GenBank/DDBJ whole genome shotgun (WGS) entry which is preliminary data.</text>
</comment>